<gene>
    <name evidence="4" type="ORF">LTRI10_LOCUS35295</name>
</gene>
<evidence type="ECO:0000256" key="1">
    <source>
        <dbReference type="PROSITE-ProRule" id="PRU00047"/>
    </source>
</evidence>
<evidence type="ECO:0000313" key="5">
    <source>
        <dbReference type="Proteomes" id="UP001497516"/>
    </source>
</evidence>
<feature type="region of interest" description="Disordered" evidence="2">
    <location>
        <begin position="182"/>
        <end position="231"/>
    </location>
</feature>
<dbReference type="SUPFAM" id="SSF57756">
    <property type="entry name" value="Retrovirus zinc finger-like domains"/>
    <property type="match status" value="1"/>
</dbReference>
<dbReference type="GO" id="GO:0008270">
    <property type="term" value="F:zinc ion binding"/>
    <property type="evidence" value="ECO:0007669"/>
    <property type="project" value="UniProtKB-KW"/>
</dbReference>
<feature type="compositionally biased region" description="Gly residues" evidence="2">
    <location>
        <begin position="190"/>
        <end position="204"/>
    </location>
</feature>
<protein>
    <recommendedName>
        <fullName evidence="3">CCHC-type domain-containing protein</fullName>
    </recommendedName>
</protein>
<dbReference type="SMART" id="SM00343">
    <property type="entry name" value="ZnF_C2HC"/>
    <property type="match status" value="1"/>
</dbReference>
<evidence type="ECO:0000313" key="4">
    <source>
        <dbReference type="EMBL" id="CAL1394817.1"/>
    </source>
</evidence>
<dbReference type="Proteomes" id="UP001497516">
    <property type="component" value="Chromosome 6"/>
</dbReference>
<keyword evidence="1" id="KW-0862">Zinc</keyword>
<dbReference type="PANTHER" id="PTHR47481">
    <property type="match status" value="1"/>
</dbReference>
<dbReference type="PANTHER" id="PTHR47481:SF7">
    <property type="entry name" value="CCHC-TYPE DOMAIN-CONTAINING PROTEIN"/>
    <property type="match status" value="1"/>
</dbReference>
<evidence type="ECO:0000259" key="3">
    <source>
        <dbReference type="PROSITE" id="PS50158"/>
    </source>
</evidence>
<keyword evidence="5" id="KW-1185">Reference proteome</keyword>
<sequence length="252" mass="28112">MTSVNMTIEKFTGKNSFAIWQIKMQALLKQQGLWRPLSAKQKKEAVDDDEWNTLEEKAHSTIMLSLSDDVIIEVGTEKTVAGLWLKLECLYMTKSLTNKLHFKQRLFSLRMQEGTPLREHLEQLNSILLDLRNIDVQVDDEDAALILLFSLPSSYENFVDSFIAGKESVSLEDVRSALHTREIRHKASGSGTGGEASGLAVTGGKGKKKSGKGNSNKNSKGPGPQPGDACHNCKEVGHWKYNCPKRRGQQKR</sequence>
<keyword evidence="1" id="KW-0479">Metal-binding</keyword>
<keyword evidence="1" id="KW-0863">Zinc-finger</keyword>
<name>A0AAV2FA10_9ROSI</name>
<feature type="compositionally biased region" description="Low complexity" evidence="2">
    <location>
        <begin position="212"/>
        <end position="222"/>
    </location>
</feature>
<dbReference type="GO" id="GO:0003676">
    <property type="term" value="F:nucleic acid binding"/>
    <property type="evidence" value="ECO:0007669"/>
    <property type="project" value="InterPro"/>
</dbReference>
<dbReference type="InterPro" id="IPR036875">
    <property type="entry name" value="Znf_CCHC_sf"/>
</dbReference>
<dbReference type="Pfam" id="PF00098">
    <property type="entry name" value="zf-CCHC"/>
    <property type="match status" value="1"/>
</dbReference>
<dbReference type="EMBL" id="OZ034819">
    <property type="protein sequence ID" value="CAL1394817.1"/>
    <property type="molecule type" value="Genomic_DNA"/>
</dbReference>
<feature type="domain" description="CCHC-type" evidence="3">
    <location>
        <begin position="230"/>
        <end position="245"/>
    </location>
</feature>
<organism evidence="4 5">
    <name type="scientific">Linum trigynum</name>
    <dbReference type="NCBI Taxonomy" id="586398"/>
    <lineage>
        <taxon>Eukaryota</taxon>
        <taxon>Viridiplantae</taxon>
        <taxon>Streptophyta</taxon>
        <taxon>Embryophyta</taxon>
        <taxon>Tracheophyta</taxon>
        <taxon>Spermatophyta</taxon>
        <taxon>Magnoliopsida</taxon>
        <taxon>eudicotyledons</taxon>
        <taxon>Gunneridae</taxon>
        <taxon>Pentapetalae</taxon>
        <taxon>rosids</taxon>
        <taxon>fabids</taxon>
        <taxon>Malpighiales</taxon>
        <taxon>Linaceae</taxon>
        <taxon>Linum</taxon>
    </lineage>
</organism>
<proteinExistence type="predicted"/>
<dbReference type="PROSITE" id="PS50158">
    <property type="entry name" value="ZF_CCHC"/>
    <property type="match status" value="1"/>
</dbReference>
<dbReference type="Pfam" id="PF14223">
    <property type="entry name" value="Retrotran_gag_2"/>
    <property type="match status" value="1"/>
</dbReference>
<dbReference type="Gene3D" id="4.10.60.10">
    <property type="entry name" value="Zinc finger, CCHC-type"/>
    <property type="match status" value="1"/>
</dbReference>
<dbReference type="InterPro" id="IPR001878">
    <property type="entry name" value="Znf_CCHC"/>
</dbReference>
<dbReference type="AlphaFoldDB" id="A0AAV2FA10"/>
<evidence type="ECO:0000256" key="2">
    <source>
        <dbReference type="SAM" id="MobiDB-lite"/>
    </source>
</evidence>
<accession>A0AAV2FA10</accession>
<reference evidence="4 5" key="1">
    <citation type="submission" date="2024-04" db="EMBL/GenBank/DDBJ databases">
        <authorList>
            <person name="Fracassetti M."/>
        </authorList>
    </citation>
    <scope>NUCLEOTIDE SEQUENCE [LARGE SCALE GENOMIC DNA]</scope>
</reference>